<feature type="coiled-coil region" evidence="1">
    <location>
        <begin position="236"/>
        <end position="305"/>
    </location>
</feature>
<dbReference type="SMART" id="SM00267">
    <property type="entry name" value="GGDEF"/>
    <property type="match status" value="1"/>
</dbReference>
<dbReference type="EMBL" id="CP036269">
    <property type="protein sequence ID" value="QDT43233.1"/>
    <property type="molecule type" value="Genomic_DNA"/>
</dbReference>
<dbReference type="CDD" id="cd00130">
    <property type="entry name" value="PAS"/>
    <property type="match status" value="1"/>
</dbReference>
<evidence type="ECO:0000259" key="5">
    <source>
        <dbReference type="PROSITE" id="PS50883"/>
    </source>
</evidence>
<dbReference type="PROSITE" id="PS50883">
    <property type="entry name" value="EAL"/>
    <property type="match status" value="1"/>
</dbReference>
<dbReference type="SUPFAM" id="SSF55785">
    <property type="entry name" value="PYP-like sensor domain (PAS domain)"/>
    <property type="match status" value="1"/>
</dbReference>
<dbReference type="Gene3D" id="3.20.20.450">
    <property type="entry name" value="EAL domain"/>
    <property type="match status" value="1"/>
</dbReference>
<sequence length="882" mass="100021">MRSLGTHTVKARIMNKIPEADEIKNQDRITQDVIPFSWPVIPLIGIIVVIVFGVFVLIYELKQVALTRHVIHVDVARQSLSGKVAIDVLQCRRYEKDVFLNLQNPEKLSAYLKKWQTAWNKLSIDTDFLSRQIANEEELRLQVLLNESVKQYRTHFMSVVAQIDSGEIDSPEQANQAMSPFKDGMRELIMASSRLAVDTATHATKSGSELVWCGGISVAVVFFMTVAPGLILVILFRKYNLRLMTANDQLQTYNAELKQSEELERLARDQAIQAKDEIEDALKKIESQRRELEQSEQQFRTLVNNIPGVTFRSHVDENRTLEFISVTVEELVGYPATDLVHNEVRSFASIIHPEDVAKVNAAIRVAAKEPKSFQVGYRVVRADGQIRFVWEQGQVAADSKYGVMVDGVVFDVTERKKAEIELRKSKEVFERASLLDKLTGLPNRALFHDRLNQVLQKSRRESNSNYAVIFLDFDRFKMVNDSMGHDVGDMLLVEIGTRLRNQLRCTDSISRQVAGHTAGRLGGDEFIILLDGIRNTDEVVTVAERLLIDFARPYNLKNHEVYSTASMGIVIGNKHYKRAEDVIRDADTAMYEAKRMGKSRYVIFDDSMRKRVMREMMLENDLRKAIEHKQLKLFYQPIVSLESGAVCSVEALIRWNHPRHGIISPGEFIPIAEDTQQIIELGEWVLREGCRQYADWAERLEYQTPSMISINLSRKQFACPLLVHTVQRTLEEFQVAPKHIQLEVTEDAFASDIKSAIQAMKDLKAIGVKLAIDDFGIGRSSFASLNQFPVDTLKIDRSLIAEVKRTKGMAAMINSLVVLSENLGIMLIPEGIEEASQVTALQKLGCHFGQGYYFGRPMPAEKLEAYLLKQPNACFNSVPQMA</sequence>
<dbReference type="NCBIfam" id="TIGR00229">
    <property type="entry name" value="sensory_box"/>
    <property type="match status" value="1"/>
</dbReference>
<evidence type="ECO:0000259" key="3">
    <source>
        <dbReference type="PROSITE" id="PS50112"/>
    </source>
</evidence>
<dbReference type="SMART" id="SM00091">
    <property type="entry name" value="PAS"/>
    <property type="match status" value="1"/>
</dbReference>
<evidence type="ECO:0000313" key="8">
    <source>
        <dbReference type="Proteomes" id="UP000317171"/>
    </source>
</evidence>
<dbReference type="Gene3D" id="3.30.450.20">
    <property type="entry name" value="PAS domain"/>
    <property type="match status" value="1"/>
</dbReference>
<gene>
    <name evidence="7" type="primary">cph2_2</name>
    <name evidence="7" type="ORF">Pan241w_33330</name>
</gene>
<dbReference type="Pfam" id="PF00563">
    <property type="entry name" value="EAL"/>
    <property type="match status" value="1"/>
</dbReference>
<name>A0A517RH96_9PLAN</name>
<dbReference type="PROSITE" id="PS50887">
    <property type="entry name" value="GGDEF"/>
    <property type="match status" value="1"/>
</dbReference>
<feature type="domain" description="PAS" evidence="3">
    <location>
        <begin position="295"/>
        <end position="370"/>
    </location>
</feature>
<dbReference type="Pfam" id="PF08447">
    <property type="entry name" value="PAS_3"/>
    <property type="match status" value="1"/>
</dbReference>
<dbReference type="NCBIfam" id="TIGR00254">
    <property type="entry name" value="GGDEF"/>
    <property type="match status" value="1"/>
</dbReference>
<dbReference type="OrthoDB" id="9762141at2"/>
<evidence type="ECO:0000259" key="4">
    <source>
        <dbReference type="PROSITE" id="PS50113"/>
    </source>
</evidence>
<feature type="domain" description="EAL" evidence="5">
    <location>
        <begin position="615"/>
        <end position="871"/>
    </location>
</feature>
<feature type="transmembrane region" description="Helical" evidence="2">
    <location>
        <begin position="36"/>
        <end position="59"/>
    </location>
</feature>
<dbReference type="SUPFAM" id="SSF55073">
    <property type="entry name" value="Nucleotide cyclase"/>
    <property type="match status" value="1"/>
</dbReference>
<dbReference type="InterPro" id="IPR052155">
    <property type="entry name" value="Biofilm_reg_signaling"/>
</dbReference>
<dbReference type="InterPro" id="IPR000014">
    <property type="entry name" value="PAS"/>
</dbReference>
<dbReference type="PROSITE" id="PS50113">
    <property type="entry name" value="PAC"/>
    <property type="match status" value="1"/>
</dbReference>
<dbReference type="Pfam" id="PF00990">
    <property type="entry name" value="GGDEF"/>
    <property type="match status" value="1"/>
</dbReference>
<dbReference type="Proteomes" id="UP000317171">
    <property type="component" value="Chromosome"/>
</dbReference>
<dbReference type="InterPro" id="IPR035919">
    <property type="entry name" value="EAL_sf"/>
</dbReference>
<dbReference type="CDD" id="cd01949">
    <property type="entry name" value="GGDEF"/>
    <property type="match status" value="1"/>
</dbReference>
<protein>
    <submittedName>
        <fullName evidence="7">Phytochrome-like protein cph2</fullName>
    </submittedName>
</protein>
<dbReference type="InterPro" id="IPR013655">
    <property type="entry name" value="PAS_fold_3"/>
</dbReference>
<dbReference type="PROSITE" id="PS50112">
    <property type="entry name" value="PAS"/>
    <property type="match status" value="1"/>
</dbReference>
<accession>A0A517RH96</accession>
<dbReference type="InterPro" id="IPR000160">
    <property type="entry name" value="GGDEF_dom"/>
</dbReference>
<keyword evidence="2" id="KW-1133">Transmembrane helix</keyword>
<dbReference type="AlphaFoldDB" id="A0A517RH96"/>
<feature type="domain" description="GGDEF" evidence="6">
    <location>
        <begin position="464"/>
        <end position="606"/>
    </location>
</feature>
<dbReference type="Gene3D" id="3.30.70.270">
    <property type="match status" value="1"/>
</dbReference>
<evidence type="ECO:0000259" key="6">
    <source>
        <dbReference type="PROSITE" id="PS50887"/>
    </source>
</evidence>
<dbReference type="KEGG" id="gaz:Pan241w_33330"/>
<evidence type="ECO:0000256" key="2">
    <source>
        <dbReference type="SAM" id="Phobius"/>
    </source>
</evidence>
<proteinExistence type="predicted"/>
<evidence type="ECO:0000313" key="7">
    <source>
        <dbReference type="EMBL" id="QDT43233.1"/>
    </source>
</evidence>
<evidence type="ECO:0000256" key="1">
    <source>
        <dbReference type="SAM" id="Coils"/>
    </source>
</evidence>
<feature type="domain" description="PAC" evidence="4">
    <location>
        <begin position="373"/>
        <end position="424"/>
    </location>
</feature>
<reference evidence="7 8" key="1">
    <citation type="submission" date="2019-02" db="EMBL/GenBank/DDBJ databases">
        <title>Deep-cultivation of Planctomycetes and their phenomic and genomic characterization uncovers novel biology.</title>
        <authorList>
            <person name="Wiegand S."/>
            <person name="Jogler M."/>
            <person name="Boedeker C."/>
            <person name="Pinto D."/>
            <person name="Vollmers J."/>
            <person name="Rivas-Marin E."/>
            <person name="Kohn T."/>
            <person name="Peeters S.H."/>
            <person name="Heuer A."/>
            <person name="Rast P."/>
            <person name="Oberbeckmann S."/>
            <person name="Bunk B."/>
            <person name="Jeske O."/>
            <person name="Meyerdierks A."/>
            <person name="Storesund J.E."/>
            <person name="Kallscheuer N."/>
            <person name="Luecker S."/>
            <person name="Lage O.M."/>
            <person name="Pohl T."/>
            <person name="Merkel B.J."/>
            <person name="Hornburger P."/>
            <person name="Mueller R.-W."/>
            <person name="Bruemmer F."/>
            <person name="Labrenz M."/>
            <person name="Spormann A.M."/>
            <person name="Op den Camp H."/>
            <person name="Overmann J."/>
            <person name="Amann R."/>
            <person name="Jetten M.S.M."/>
            <person name="Mascher T."/>
            <person name="Medema M.H."/>
            <person name="Devos D.P."/>
            <person name="Kaster A.-K."/>
            <person name="Ovreas L."/>
            <person name="Rohde M."/>
            <person name="Galperin M.Y."/>
            <person name="Jogler C."/>
        </authorList>
    </citation>
    <scope>NUCLEOTIDE SEQUENCE [LARGE SCALE GENOMIC DNA]</scope>
    <source>
        <strain evidence="7 8">Pan241w</strain>
    </source>
</reference>
<dbReference type="InterPro" id="IPR035965">
    <property type="entry name" value="PAS-like_dom_sf"/>
</dbReference>
<dbReference type="SUPFAM" id="SSF141868">
    <property type="entry name" value="EAL domain-like"/>
    <property type="match status" value="1"/>
</dbReference>
<dbReference type="SMART" id="SM00052">
    <property type="entry name" value="EAL"/>
    <property type="match status" value="1"/>
</dbReference>
<feature type="transmembrane region" description="Helical" evidence="2">
    <location>
        <begin position="210"/>
        <end position="236"/>
    </location>
</feature>
<keyword evidence="2" id="KW-0812">Transmembrane</keyword>
<organism evidence="7 8">
    <name type="scientific">Gimesia alba</name>
    <dbReference type="NCBI Taxonomy" id="2527973"/>
    <lineage>
        <taxon>Bacteria</taxon>
        <taxon>Pseudomonadati</taxon>
        <taxon>Planctomycetota</taxon>
        <taxon>Planctomycetia</taxon>
        <taxon>Planctomycetales</taxon>
        <taxon>Planctomycetaceae</taxon>
        <taxon>Gimesia</taxon>
    </lineage>
</organism>
<dbReference type="InterPro" id="IPR000700">
    <property type="entry name" value="PAS-assoc_C"/>
</dbReference>
<keyword evidence="2" id="KW-0472">Membrane</keyword>
<dbReference type="PANTHER" id="PTHR44757:SF2">
    <property type="entry name" value="BIOFILM ARCHITECTURE MAINTENANCE PROTEIN MBAA"/>
    <property type="match status" value="1"/>
</dbReference>
<dbReference type="PANTHER" id="PTHR44757">
    <property type="entry name" value="DIGUANYLATE CYCLASE DGCP"/>
    <property type="match status" value="1"/>
</dbReference>
<dbReference type="InterPro" id="IPR043128">
    <property type="entry name" value="Rev_trsase/Diguanyl_cyclase"/>
</dbReference>
<keyword evidence="1" id="KW-0175">Coiled coil</keyword>
<dbReference type="InterPro" id="IPR001633">
    <property type="entry name" value="EAL_dom"/>
</dbReference>
<dbReference type="CDD" id="cd01948">
    <property type="entry name" value="EAL"/>
    <property type="match status" value="1"/>
</dbReference>
<dbReference type="InterPro" id="IPR029787">
    <property type="entry name" value="Nucleotide_cyclase"/>
</dbReference>
<keyword evidence="8" id="KW-1185">Reference proteome</keyword>